<name>A0A9W3A2P8_BIOGL</name>
<dbReference type="GeneID" id="129925661"/>
<reference evidence="2" key="1">
    <citation type="submission" date="2025-08" db="UniProtKB">
        <authorList>
            <consortium name="RefSeq"/>
        </authorList>
    </citation>
    <scope>IDENTIFICATION</scope>
</reference>
<evidence type="ECO:0000313" key="2">
    <source>
        <dbReference type="RefSeq" id="XP_055881461.1"/>
    </source>
</evidence>
<keyword evidence="1" id="KW-1185">Reference proteome</keyword>
<proteinExistence type="predicted"/>
<dbReference type="Proteomes" id="UP001165740">
    <property type="component" value="Chromosome 4"/>
</dbReference>
<sequence>MIGNMMRNMSRNIMLNKVDKSVLQVEGQIDQSDKIVSQAKGGINSLGKEQLPGQDCGCTNSGDGGAGDWSAVCDCVVGKSDGDDFQGEKRHNDCCNDLNGMCQFERRETNEETREVCYVPETFVPGIPATSRTDQDNVGSATKLAAMDLKGLCLSVSIFDENSYHESLKTVSDSLPWMSGDIANTGPNNGRGRNNELDFGSGIRENSLLGNCIQAIDMNCICGVLRGQCPCQETQLQDLNLTEMCTSAHISESDLNGGELIPTKPDVAVDEHYKDASWAYLTDEAEKDYVLETMASCEPTAVSRHVHGKGPLTQRLRTTTLESTVIATTSICVTWLATLTSSNSPCVSRLASVTIIMRSKQRPQYRLKHRLANWKKRKRRPWKTVQMASMATGTLPSVVPTNRPPPKLSTLHCTVSFWDEKL</sequence>
<dbReference type="AlphaFoldDB" id="A0A9W3A2P8"/>
<dbReference type="OrthoDB" id="10359520at2759"/>
<evidence type="ECO:0000313" key="1">
    <source>
        <dbReference type="Proteomes" id="UP001165740"/>
    </source>
</evidence>
<organism evidence="1 2">
    <name type="scientific">Biomphalaria glabrata</name>
    <name type="common">Bloodfluke planorb</name>
    <name type="synonym">Freshwater snail</name>
    <dbReference type="NCBI Taxonomy" id="6526"/>
    <lineage>
        <taxon>Eukaryota</taxon>
        <taxon>Metazoa</taxon>
        <taxon>Spiralia</taxon>
        <taxon>Lophotrochozoa</taxon>
        <taxon>Mollusca</taxon>
        <taxon>Gastropoda</taxon>
        <taxon>Heterobranchia</taxon>
        <taxon>Euthyneura</taxon>
        <taxon>Panpulmonata</taxon>
        <taxon>Hygrophila</taxon>
        <taxon>Lymnaeoidea</taxon>
        <taxon>Planorbidae</taxon>
        <taxon>Biomphalaria</taxon>
    </lineage>
</organism>
<accession>A0A9W3A2P8</accession>
<gene>
    <name evidence="2" type="primary">LOC129925661</name>
</gene>
<protein>
    <submittedName>
        <fullName evidence="2">Uncharacterized protein LOC129925661</fullName>
    </submittedName>
</protein>
<dbReference type="RefSeq" id="XP_055881461.1">
    <property type="nucleotide sequence ID" value="XM_056025486.1"/>
</dbReference>